<dbReference type="GO" id="GO:0004633">
    <property type="term" value="F:phosphopantothenoylcysteine decarboxylase activity"/>
    <property type="evidence" value="ECO:0007669"/>
    <property type="project" value="EnsemblFungi"/>
</dbReference>
<accession>W6MQS0</accession>
<evidence type="ECO:0000256" key="2">
    <source>
        <dbReference type="ARBA" id="ARBA00038350"/>
    </source>
</evidence>
<dbReference type="Gene3D" id="3.40.50.1950">
    <property type="entry name" value="Flavin prenyltransferase-like"/>
    <property type="match status" value="1"/>
</dbReference>
<dbReference type="Proteomes" id="UP000019384">
    <property type="component" value="Unassembled WGS sequence"/>
</dbReference>
<gene>
    <name evidence="4" type="ORF">KUCA_T00004997001</name>
</gene>
<dbReference type="GO" id="GO:0015937">
    <property type="term" value="P:coenzyme A biosynthetic process"/>
    <property type="evidence" value="ECO:0007669"/>
    <property type="project" value="UniProtKB-KW"/>
</dbReference>
<dbReference type="PANTHER" id="PTHR14359:SF6">
    <property type="entry name" value="PHOSPHOPANTOTHENOYLCYSTEINE DECARBOXYLASE"/>
    <property type="match status" value="1"/>
</dbReference>
<dbReference type="STRING" id="1382522.W6MQS0"/>
<dbReference type="GO" id="GO:1990143">
    <property type="term" value="C:CoA-synthesizing protein complex"/>
    <property type="evidence" value="ECO:0007669"/>
    <property type="project" value="EnsemblFungi"/>
</dbReference>
<keyword evidence="1" id="KW-0173">Coenzyme A biosynthesis</keyword>
<dbReference type="OrthoDB" id="1532798at2759"/>
<protein>
    <recommendedName>
        <fullName evidence="3">Flavoprotein domain-containing protein</fullName>
    </recommendedName>
</protein>
<keyword evidence="5" id="KW-1185">Reference proteome</keyword>
<dbReference type="HOGENOM" id="CLU_033319_3_1_1"/>
<dbReference type="Pfam" id="PF02441">
    <property type="entry name" value="Flavoprotein"/>
    <property type="match status" value="1"/>
</dbReference>
<dbReference type="GO" id="GO:0010181">
    <property type="term" value="F:FMN binding"/>
    <property type="evidence" value="ECO:0007669"/>
    <property type="project" value="TreeGrafter"/>
</dbReference>
<evidence type="ECO:0000313" key="5">
    <source>
        <dbReference type="Proteomes" id="UP000019384"/>
    </source>
</evidence>
<dbReference type="GO" id="GO:0042802">
    <property type="term" value="F:identical protein binding"/>
    <property type="evidence" value="ECO:0007669"/>
    <property type="project" value="EnsemblFungi"/>
</dbReference>
<dbReference type="RefSeq" id="XP_022461000.1">
    <property type="nucleotide sequence ID" value="XM_022606138.1"/>
</dbReference>
<dbReference type="AlphaFoldDB" id="W6MQS0"/>
<dbReference type="InterPro" id="IPR036551">
    <property type="entry name" value="Flavin_trans-like"/>
</dbReference>
<reference evidence="4" key="1">
    <citation type="submission" date="2013-12" db="EMBL/GenBank/DDBJ databases">
        <authorList>
            <person name="Genoscope - CEA"/>
        </authorList>
    </citation>
    <scope>NUCLEOTIDE SEQUENCE</scope>
    <source>
        <strain evidence="4">CBS 1993</strain>
    </source>
</reference>
<dbReference type="EMBL" id="HG793130">
    <property type="protein sequence ID" value="CDK29011.1"/>
    <property type="molecule type" value="Genomic_DNA"/>
</dbReference>
<organism evidence="4 5">
    <name type="scientific">Kuraishia capsulata CBS 1993</name>
    <dbReference type="NCBI Taxonomy" id="1382522"/>
    <lineage>
        <taxon>Eukaryota</taxon>
        <taxon>Fungi</taxon>
        <taxon>Dikarya</taxon>
        <taxon>Ascomycota</taxon>
        <taxon>Saccharomycotina</taxon>
        <taxon>Pichiomycetes</taxon>
        <taxon>Pichiales</taxon>
        <taxon>Pichiaceae</taxon>
        <taxon>Kuraishia</taxon>
    </lineage>
</organism>
<dbReference type="GO" id="GO:0071513">
    <property type="term" value="C:phosphopantothenoylcysteine decarboxylase complex"/>
    <property type="evidence" value="ECO:0007669"/>
    <property type="project" value="EnsemblFungi"/>
</dbReference>
<dbReference type="SUPFAM" id="SSF52507">
    <property type="entry name" value="Homo-oligomeric flavin-containing Cys decarboxylases, HFCD"/>
    <property type="match status" value="1"/>
</dbReference>
<dbReference type="GeneID" id="34522388"/>
<evidence type="ECO:0000313" key="4">
    <source>
        <dbReference type="EMBL" id="CDK29011.1"/>
    </source>
</evidence>
<sequence>MEETRKPKPILTPHDDFKTNGFWNEPMRQCSSISFQVSDTKHRGSLSTDPSQIDLSNTKAAAMMMPIPSVRPVDPMLPFTQYLQKKDDDKLHILIGATGSVATIKIPQMIDKIFQVYGHDKVSVQLVLTPMAEFFIRGLRIPKNVKVWREVEEWSSPMTKPGDPILHVELRKWADIFLVAPLSANTLAKMANGLCDNLLTSLIRAWNPVAPILVAPAMNTFMYTNPMTAKHLQILKDEFKHVTVLKPVEKVLVCGDIGMGGMREWSDIVDILVDRLAEMKAKEGEKREDSD</sequence>
<name>W6MQS0_9ASCO</name>
<feature type="domain" description="Flavoprotein" evidence="3">
    <location>
        <begin position="92"/>
        <end position="275"/>
    </location>
</feature>
<dbReference type="InterPro" id="IPR003382">
    <property type="entry name" value="Flavoprotein"/>
</dbReference>
<proteinExistence type="inferred from homology"/>
<evidence type="ECO:0000259" key="3">
    <source>
        <dbReference type="Pfam" id="PF02441"/>
    </source>
</evidence>
<reference evidence="4" key="2">
    <citation type="submission" date="2014-02" db="EMBL/GenBank/DDBJ databases">
        <title>Complete DNA sequence of /Kuraishia capsulata/ illustrates novel genomic features among budding yeasts (/Saccharomycotina/).</title>
        <authorList>
            <person name="Morales L."/>
            <person name="Noel B."/>
            <person name="Porcel B."/>
            <person name="Marcet-Houben M."/>
            <person name="Hullo M-F."/>
            <person name="Sacerdot C."/>
            <person name="Tekaia F."/>
            <person name="Leh-Louis V."/>
            <person name="Despons L."/>
            <person name="Khanna V."/>
            <person name="Aury J-M."/>
            <person name="Barbe V."/>
            <person name="Couloux A."/>
            <person name="Labadie K."/>
            <person name="Pelletier E."/>
            <person name="Souciet J-L."/>
            <person name="Boekhout T."/>
            <person name="Gabaldon T."/>
            <person name="Wincker P."/>
            <person name="Dujon B."/>
        </authorList>
    </citation>
    <scope>NUCLEOTIDE SEQUENCE</scope>
    <source>
        <strain evidence="4">CBS 1993</strain>
    </source>
</reference>
<dbReference type="PANTHER" id="PTHR14359">
    <property type="entry name" value="HOMO-OLIGOMERIC FLAVIN CONTAINING CYS DECARBOXYLASE FAMILY"/>
    <property type="match status" value="1"/>
</dbReference>
<comment type="similarity">
    <text evidence="2">Belongs to the HFCD (homooligomeric flavin containing Cys decarboxylase) superfamily.</text>
</comment>
<evidence type="ECO:0000256" key="1">
    <source>
        <dbReference type="ARBA" id="ARBA00022993"/>
    </source>
</evidence>